<accession>A0A0A9DIH5</accession>
<protein>
    <submittedName>
        <fullName evidence="1">Uncharacterized protein</fullName>
    </submittedName>
</protein>
<reference evidence="1" key="2">
    <citation type="journal article" date="2015" name="Data Brief">
        <title>Shoot transcriptome of the giant reed, Arundo donax.</title>
        <authorList>
            <person name="Barrero R.A."/>
            <person name="Guerrero F.D."/>
            <person name="Moolhuijzen P."/>
            <person name="Goolsby J.A."/>
            <person name="Tidwell J."/>
            <person name="Bellgard S.E."/>
            <person name="Bellgard M.I."/>
        </authorList>
    </citation>
    <scope>NUCLEOTIDE SEQUENCE</scope>
    <source>
        <tissue evidence="1">Shoot tissue taken approximately 20 cm above the soil surface</tissue>
    </source>
</reference>
<sequence>MYCVLFILDVKKQNRQESILHCSSCANSTACLFQISISKMNLNTNFCRLTQLCVHTIFYEFF</sequence>
<name>A0A0A9DIH5_ARUDO</name>
<dbReference type="EMBL" id="GBRH01211422">
    <property type="protein sequence ID" value="JAD86473.1"/>
    <property type="molecule type" value="Transcribed_RNA"/>
</dbReference>
<dbReference type="AlphaFoldDB" id="A0A0A9DIH5"/>
<reference evidence="1" key="1">
    <citation type="submission" date="2014-09" db="EMBL/GenBank/DDBJ databases">
        <authorList>
            <person name="Magalhaes I.L.F."/>
            <person name="Oliveira U."/>
            <person name="Santos F.R."/>
            <person name="Vidigal T.H.D.A."/>
            <person name="Brescovit A.D."/>
            <person name="Santos A.J."/>
        </authorList>
    </citation>
    <scope>NUCLEOTIDE SEQUENCE</scope>
    <source>
        <tissue evidence="1">Shoot tissue taken approximately 20 cm above the soil surface</tissue>
    </source>
</reference>
<evidence type="ECO:0000313" key="1">
    <source>
        <dbReference type="EMBL" id="JAD86473.1"/>
    </source>
</evidence>
<proteinExistence type="predicted"/>
<organism evidence="1">
    <name type="scientific">Arundo donax</name>
    <name type="common">Giant reed</name>
    <name type="synonym">Donax arundinaceus</name>
    <dbReference type="NCBI Taxonomy" id="35708"/>
    <lineage>
        <taxon>Eukaryota</taxon>
        <taxon>Viridiplantae</taxon>
        <taxon>Streptophyta</taxon>
        <taxon>Embryophyta</taxon>
        <taxon>Tracheophyta</taxon>
        <taxon>Spermatophyta</taxon>
        <taxon>Magnoliopsida</taxon>
        <taxon>Liliopsida</taxon>
        <taxon>Poales</taxon>
        <taxon>Poaceae</taxon>
        <taxon>PACMAD clade</taxon>
        <taxon>Arundinoideae</taxon>
        <taxon>Arundineae</taxon>
        <taxon>Arundo</taxon>
    </lineage>
</organism>